<dbReference type="CDD" id="cd17483">
    <property type="entry name" value="MFS_Atg22_like"/>
    <property type="match status" value="1"/>
</dbReference>
<dbReference type="EMBL" id="JAPZBO010000008">
    <property type="protein sequence ID" value="KAJ5308308.1"/>
    <property type="molecule type" value="Genomic_DNA"/>
</dbReference>
<evidence type="ECO:0000256" key="1">
    <source>
        <dbReference type="ARBA" id="ARBA00004128"/>
    </source>
</evidence>
<evidence type="ECO:0000256" key="3">
    <source>
        <dbReference type="ARBA" id="ARBA00022448"/>
    </source>
</evidence>
<comment type="similarity">
    <text evidence="2 11">Belongs to the ATG22 family.</text>
</comment>
<proteinExistence type="inferred from homology"/>
<dbReference type="GO" id="GO:0005774">
    <property type="term" value="C:vacuolar membrane"/>
    <property type="evidence" value="ECO:0007669"/>
    <property type="project" value="UniProtKB-SubCell"/>
</dbReference>
<keyword evidence="9 11" id="KW-0472">Membrane</keyword>
<evidence type="ECO:0000256" key="2">
    <source>
        <dbReference type="ARBA" id="ARBA00006978"/>
    </source>
</evidence>
<dbReference type="Proteomes" id="UP001147746">
    <property type="component" value="Unassembled WGS sequence"/>
</dbReference>
<dbReference type="InterPro" id="IPR050495">
    <property type="entry name" value="ATG22/LtaA_families"/>
</dbReference>
<dbReference type="InterPro" id="IPR044738">
    <property type="entry name" value="Atg22"/>
</dbReference>
<dbReference type="GO" id="GO:0032974">
    <property type="term" value="P:amino acid transmembrane export from vacuole"/>
    <property type="evidence" value="ECO:0007669"/>
    <property type="project" value="InterPro"/>
</dbReference>
<evidence type="ECO:0000256" key="4">
    <source>
        <dbReference type="ARBA" id="ARBA00022554"/>
    </source>
</evidence>
<dbReference type="PANTHER" id="PTHR23519">
    <property type="entry name" value="AUTOPHAGY-RELATED PROTEIN 22"/>
    <property type="match status" value="1"/>
</dbReference>
<feature type="transmembrane region" description="Helical" evidence="11">
    <location>
        <begin position="203"/>
        <end position="226"/>
    </location>
</feature>
<evidence type="ECO:0000313" key="13">
    <source>
        <dbReference type="Proteomes" id="UP001147746"/>
    </source>
</evidence>
<dbReference type="InterPro" id="IPR024671">
    <property type="entry name" value="Atg22-like"/>
</dbReference>
<evidence type="ECO:0000256" key="6">
    <source>
        <dbReference type="ARBA" id="ARBA00022970"/>
    </source>
</evidence>
<dbReference type="Gene3D" id="1.20.1250.20">
    <property type="entry name" value="MFS general substrate transporter like domains"/>
    <property type="match status" value="1"/>
</dbReference>
<feature type="transmembrane region" description="Helical" evidence="11">
    <location>
        <begin position="61"/>
        <end position="79"/>
    </location>
</feature>
<feature type="transmembrane region" description="Helical" evidence="11">
    <location>
        <begin position="138"/>
        <end position="160"/>
    </location>
</feature>
<feature type="transmembrane region" description="Helical" evidence="11">
    <location>
        <begin position="172"/>
        <end position="191"/>
    </location>
</feature>
<comment type="caution">
    <text evidence="12">The sequence shown here is derived from an EMBL/GenBank/DDBJ whole genome shotgun (WGS) entry which is preliminary data.</text>
</comment>
<feature type="transmembrane region" description="Helical" evidence="11">
    <location>
        <begin position="352"/>
        <end position="375"/>
    </location>
</feature>
<keyword evidence="5 11" id="KW-0812">Transmembrane</keyword>
<dbReference type="SUPFAM" id="SSF103473">
    <property type="entry name" value="MFS general substrate transporter"/>
    <property type="match status" value="1"/>
</dbReference>
<feature type="transmembrane region" description="Helical" evidence="11">
    <location>
        <begin position="533"/>
        <end position="552"/>
    </location>
</feature>
<feature type="transmembrane region" description="Helical" evidence="11">
    <location>
        <begin position="271"/>
        <end position="289"/>
    </location>
</feature>
<keyword evidence="13" id="KW-1185">Reference proteome</keyword>
<feature type="transmembrane region" description="Helical" evidence="11">
    <location>
        <begin position="420"/>
        <end position="439"/>
    </location>
</feature>
<protein>
    <recommendedName>
        <fullName evidence="11">Autophagy-related protein</fullName>
    </recommendedName>
</protein>
<comment type="function">
    <text evidence="10 11">Vacuolar effluxer which mediate the efflux of amino acids resulting from autophagic degradation. The release of autophagic amino acids allows the maintenance of protein synthesis and viability during nitrogen starvation.</text>
</comment>
<feature type="transmembrane region" description="Helical" evidence="11">
    <location>
        <begin position="295"/>
        <end position="315"/>
    </location>
</feature>
<dbReference type="PANTHER" id="PTHR23519:SF4">
    <property type="entry name" value="AUTOPHAGY-RELATED PROTEIN"/>
    <property type="match status" value="1"/>
</dbReference>
<name>A0A9W9PSQ6_9EURO</name>
<dbReference type="Pfam" id="PF11700">
    <property type="entry name" value="ATG22"/>
    <property type="match status" value="1"/>
</dbReference>
<feature type="transmembrane region" description="Helical" evidence="11">
    <location>
        <begin position="468"/>
        <end position="486"/>
    </location>
</feature>
<keyword evidence="7 11" id="KW-1133">Transmembrane helix</keyword>
<comment type="subcellular location">
    <subcellularLocation>
        <location evidence="1 11">Vacuole membrane</location>
        <topology evidence="1 11">Multi-pass membrane protein</topology>
    </subcellularLocation>
</comment>
<feature type="transmembrane region" description="Helical" evidence="11">
    <location>
        <begin position="498"/>
        <end position="521"/>
    </location>
</feature>
<evidence type="ECO:0000256" key="5">
    <source>
        <dbReference type="ARBA" id="ARBA00022692"/>
    </source>
</evidence>
<reference evidence="12" key="1">
    <citation type="submission" date="2022-12" db="EMBL/GenBank/DDBJ databases">
        <authorList>
            <person name="Petersen C."/>
        </authorList>
    </citation>
    <scope>NUCLEOTIDE SEQUENCE</scope>
    <source>
        <strain evidence="12">IBT 21472</strain>
    </source>
</reference>
<gene>
    <name evidence="12" type="ORF">N7476_008964</name>
</gene>
<dbReference type="GO" id="GO:0006914">
    <property type="term" value="P:autophagy"/>
    <property type="evidence" value="ECO:0007669"/>
    <property type="project" value="UniProtKB-KW"/>
</dbReference>
<feature type="transmembrane region" description="Helical" evidence="11">
    <location>
        <begin position="387"/>
        <end position="408"/>
    </location>
</feature>
<sequence>MNITGQPHDAKTPVLQEDAATKAETAQFQPSQTLREYERLFGVDEDAYEQPTTTRKELWSYYLYYNGTFVMFFHVYRIHRLTNLATPGDNGVGPGSYSQALFQWALNGAGFQPDTNPPKPCTNTSACVVPWAGGTRSISSVILIANGLCFAFMTVIFVWLGSAADYGSFGRWLLLVLTVVCWALQYGMMAIRQPSQWPIAMGLYVVAYIAYGATLVFYAAVFPRLARYMPHVRKAREEDLREGKIDQQEYDAIESLERNHLSNVSTAHSNIGYLLTLALNLSVLLPMQNNQFSNNLALCLTNSYWVVLGIWWFIFQQKRPGPKIPKGSTYITIGFKQIWLAIREIRSLPQTFLYFVAYFLLADGLNTTGTLVSIIQNDYVSFSFLQLTYLGIAQAACSITSTFGFWYIQKYFKFKTKTMFLFTNFFTVLIPFWGMLGLWTNRIGYHHRVSIERNDHIDVGLTYLQWEFYFYNVIFGLFQAPYYAYAQTMISELMPRGYDNMFFALFGITNRASSIIGPNVIQAIINDTNNNWMGFPFLFAICAAAMIAIVFVDVEKGRRDARSFTEKRKVDRVVAETGLSADAIVNGKMVDDVAVATGNDAHSTEVQ</sequence>
<keyword evidence="4 11" id="KW-0926">Vacuole</keyword>
<evidence type="ECO:0000256" key="11">
    <source>
        <dbReference type="RuleBase" id="RU363073"/>
    </source>
</evidence>
<evidence type="ECO:0000256" key="9">
    <source>
        <dbReference type="ARBA" id="ARBA00023136"/>
    </source>
</evidence>
<keyword evidence="8 11" id="KW-0072">Autophagy</keyword>
<reference evidence="12" key="2">
    <citation type="journal article" date="2023" name="IMA Fungus">
        <title>Comparative genomic study of the Penicillium genus elucidates a diverse pangenome and 15 lateral gene transfer events.</title>
        <authorList>
            <person name="Petersen C."/>
            <person name="Sorensen T."/>
            <person name="Nielsen M.R."/>
            <person name="Sondergaard T.E."/>
            <person name="Sorensen J.L."/>
            <person name="Fitzpatrick D.A."/>
            <person name="Frisvad J.C."/>
            <person name="Nielsen K.L."/>
        </authorList>
    </citation>
    <scope>NUCLEOTIDE SEQUENCE</scope>
    <source>
        <strain evidence="12">IBT 21472</strain>
    </source>
</reference>
<keyword evidence="6 11" id="KW-0029">Amino-acid transport</keyword>
<organism evidence="12 13">
    <name type="scientific">Penicillium atrosanguineum</name>
    <dbReference type="NCBI Taxonomy" id="1132637"/>
    <lineage>
        <taxon>Eukaryota</taxon>
        <taxon>Fungi</taxon>
        <taxon>Dikarya</taxon>
        <taxon>Ascomycota</taxon>
        <taxon>Pezizomycotina</taxon>
        <taxon>Eurotiomycetes</taxon>
        <taxon>Eurotiomycetidae</taxon>
        <taxon>Eurotiales</taxon>
        <taxon>Aspergillaceae</taxon>
        <taxon>Penicillium</taxon>
    </lineage>
</organism>
<evidence type="ECO:0000313" key="12">
    <source>
        <dbReference type="EMBL" id="KAJ5308308.1"/>
    </source>
</evidence>
<evidence type="ECO:0000256" key="10">
    <source>
        <dbReference type="ARBA" id="ARBA00024801"/>
    </source>
</evidence>
<keyword evidence="3 11" id="KW-0813">Transport</keyword>
<dbReference type="InterPro" id="IPR036259">
    <property type="entry name" value="MFS_trans_sf"/>
</dbReference>
<evidence type="ECO:0000256" key="8">
    <source>
        <dbReference type="ARBA" id="ARBA00023006"/>
    </source>
</evidence>
<accession>A0A9W9PSQ6</accession>
<evidence type="ECO:0000256" key="7">
    <source>
        <dbReference type="ARBA" id="ARBA00022989"/>
    </source>
</evidence>
<dbReference type="AlphaFoldDB" id="A0A9W9PSQ6"/>